<accession>A0ABW8GKN9</accession>
<evidence type="ECO:0000256" key="1">
    <source>
        <dbReference type="SAM" id="Phobius"/>
    </source>
</evidence>
<dbReference type="InterPro" id="IPR025641">
    <property type="entry name" value="DUF4340"/>
</dbReference>
<evidence type="ECO:0000313" key="4">
    <source>
        <dbReference type="Proteomes" id="UP001617669"/>
    </source>
</evidence>
<gene>
    <name evidence="3" type="ORF">ACIKP9_06360</name>
</gene>
<dbReference type="RefSeq" id="WP_400880739.1">
    <property type="nucleotide sequence ID" value="NZ_JBIWXY010000001.1"/>
</dbReference>
<dbReference type="EMBL" id="JBIWXY010000001">
    <property type="protein sequence ID" value="MFJ5445849.1"/>
    <property type="molecule type" value="Genomic_DNA"/>
</dbReference>
<dbReference type="Proteomes" id="UP001617669">
    <property type="component" value="Unassembled WGS sequence"/>
</dbReference>
<keyword evidence="1" id="KW-0812">Transmembrane</keyword>
<comment type="caution">
    <text evidence="3">The sequence shown here is derived from an EMBL/GenBank/DDBJ whole genome shotgun (WGS) entry which is preliminary data.</text>
</comment>
<sequence>MRSRWIVNLVLLLLVVGIVAFLYLKPQEHEEQAATYEVSSLKLADFNKLSLEFPAKAPVTFEKKDGFWYLTQPYSARADQVTVQRIVSIVAATSREKFSAADPARFGLDNPRLKIKLNDEEFIFGLYNPVTAEQYVAYKDGVYLLSGLYAETASTQLLEMLDKSPLKPREEVIGFDFSRLEQWEDVRLQLEMDTNGKWQVSVANAKPKQDDINAWFDEYWTKIRALSVEPYTPDRKANYPSFSVKLKDGKQVHFEKLQESPQLILGRPDEGMRYYFPADVGFTLLNPPVGLGN</sequence>
<name>A0ABW8GKN9_9PROT</name>
<reference evidence="3 4" key="1">
    <citation type="submission" date="2024-11" db="EMBL/GenBank/DDBJ databases">
        <authorList>
            <person name="Kaparullina E.N."/>
            <person name="Delegan Y.A."/>
            <person name="Doronina N.V."/>
        </authorList>
    </citation>
    <scope>NUCLEOTIDE SEQUENCE [LARGE SCALE GENOMIC DNA]</scope>
    <source>
        <strain evidence="3 4">7sh_L</strain>
    </source>
</reference>
<keyword evidence="1" id="KW-1133">Transmembrane helix</keyword>
<keyword evidence="4" id="KW-1185">Reference proteome</keyword>
<keyword evidence="1" id="KW-0472">Membrane</keyword>
<proteinExistence type="predicted"/>
<protein>
    <submittedName>
        <fullName evidence="3">DUF4340 domain-containing protein</fullName>
    </submittedName>
</protein>
<evidence type="ECO:0000313" key="3">
    <source>
        <dbReference type="EMBL" id="MFJ5445849.1"/>
    </source>
</evidence>
<dbReference type="Pfam" id="PF14238">
    <property type="entry name" value="DUF4340"/>
    <property type="match status" value="1"/>
</dbReference>
<organism evidence="3 4">
    <name type="scientific">Methylobacillus methanolivorans</name>
    <dbReference type="NCBI Taxonomy" id="1848927"/>
    <lineage>
        <taxon>Bacteria</taxon>
        <taxon>Pseudomonadati</taxon>
        <taxon>Pseudomonadota</taxon>
        <taxon>Betaproteobacteria</taxon>
        <taxon>Nitrosomonadales</taxon>
        <taxon>Methylophilaceae</taxon>
        <taxon>Methylobacillus</taxon>
    </lineage>
</organism>
<feature type="transmembrane region" description="Helical" evidence="1">
    <location>
        <begin position="6"/>
        <end position="24"/>
    </location>
</feature>
<evidence type="ECO:0000259" key="2">
    <source>
        <dbReference type="Pfam" id="PF14238"/>
    </source>
</evidence>
<feature type="domain" description="DUF4340" evidence="2">
    <location>
        <begin position="68"/>
        <end position="232"/>
    </location>
</feature>